<dbReference type="Pfam" id="PF00533">
    <property type="entry name" value="BRCT"/>
    <property type="match status" value="1"/>
</dbReference>
<evidence type="ECO:0000256" key="7">
    <source>
        <dbReference type="SAM" id="MobiDB-lite"/>
    </source>
</evidence>
<feature type="domain" description="FCP1 homology" evidence="9">
    <location>
        <begin position="134"/>
        <end position="298"/>
    </location>
</feature>
<comment type="subcellular location">
    <subcellularLocation>
        <location evidence="1 6">Nucleus</location>
    </subcellularLocation>
</comment>
<dbReference type="InterPro" id="IPR001357">
    <property type="entry name" value="BRCT_dom"/>
</dbReference>
<sequence>MNQLKFDSYNFVQVGKIIAHTDKFLVENEIIFIMISSTGQQQSFVSPISGVVTKIYVHEKDILSYGSLILEYQECSHAVIYKDLCAVCGKKVDKTLEPSNSMQKVMAIEPASRCVKTTRERAIKYDSNERNLLLRRRKLHLLIDLDQTLVHTSNSPNHCPSSDDIISIYLDHPVAQTLYTKLRPGVKEFLTNLQSYYVFHIVTFGDRPYADAIVKLIDPKGTFFSHRILSRDDSISSTDKSANLSTLFPCGDSLVCIIDDREDVWKYASNVVRVKPYAWFHDVGDINSIYLPTFAEVKSIPFQYGVVNDDDQYLYQLEMILKHIHAKFYQIYDAQCAQNRLHSIPDLKQIMPILRQQILKSVSLCFSYLLPQDYPLESFRGTFIARAMGAQVTEDLQLDSHSLNRTTHVIAGKHTLKVHQALQSNIKVVTLEWLLDCYEQWERKPEENYILTGDYDVQKCRLLPEIIPRILKRHRDEDSAEQQTFTTENLLVKTRELNVDERLLSSKRPRTVSTTDIISQLNTDDNEDFDDDSSDDEYLGDDEVPRRWKEDERRRQ</sequence>
<dbReference type="InterPro" id="IPR011947">
    <property type="entry name" value="FCP1_euk"/>
</dbReference>
<evidence type="ECO:0000256" key="6">
    <source>
        <dbReference type="RuleBase" id="RU366066"/>
    </source>
</evidence>
<dbReference type="InterPro" id="IPR023214">
    <property type="entry name" value="HAD_sf"/>
</dbReference>
<dbReference type="EC" id="3.1.3.16" evidence="6"/>
<proteinExistence type="predicted"/>
<dbReference type="Pfam" id="PF03031">
    <property type="entry name" value="NIF"/>
    <property type="match status" value="1"/>
</dbReference>
<comment type="catalytic activity">
    <reaction evidence="4 6">
        <text>O-phospho-L-seryl-[protein] + H2O = L-seryl-[protein] + phosphate</text>
        <dbReference type="Rhea" id="RHEA:20629"/>
        <dbReference type="Rhea" id="RHEA-COMP:9863"/>
        <dbReference type="Rhea" id="RHEA-COMP:11604"/>
        <dbReference type="ChEBI" id="CHEBI:15377"/>
        <dbReference type="ChEBI" id="CHEBI:29999"/>
        <dbReference type="ChEBI" id="CHEBI:43474"/>
        <dbReference type="ChEBI" id="CHEBI:83421"/>
        <dbReference type="EC" id="3.1.3.16"/>
    </reaction>
</comment>
<dbReference type="SMART" id="SM00577">
    <property type="entry name" value="CPDc"/>
    <property type="match status" value="1"/>
</dbReference>
<evidence type="ECO:0000256" key="1">
    <source>
        <dbReference type="ARBA" id="ARBA00004123"/>
    </source>
</evidence>
<dbReference type="InterPro" id="IPR039189">
    <property type="entry name" value="Fcp1"/>
</dbReference>
<dbReference type="PANTHER" id="PTHR23081:SF36">
    <property type="entry name" value="RNA POLYMERASE II SUBUNIT A C-TERMINAL DOMAIN PHOSPHATASE"/>
    <property type="match status" value="1"/>
</dbReference>
<dbReference type="PROSITE" id="PS50969">
    <property type="entry name" value="FCP1"/>
    <property type="match status" value="1"/>
</dbReference>
<dbReference type="CDD" id="cd07521">
    <property type="entry name" value="HAD_FCP1-like"/>
    <property type="match status" value="1"/>
</dbReference>
<feature type="compositionally biased region" description="Basic and acidic residues" evidence="7">
    <location>
        <begin position="543"/>
        <end position="556"/>
    </location>
</feature>
<comment type="caution">
    <text evidence="10">The sequence shown here is derived from an EMBL/GenBank/DDBJ whole genome shotgun (WGS) entry which is preliminary data.</text>
</comment>
<dbReference type="Gene3D" id="3.40.50.1000">
    <property type="entry name" value="HAD superfamily/HAD-like"/>
    <property type="match status" value="1"/>
</dbReference>
<evidence type="ECO:0000256" key="3">
    <source>
        <dbReference type="ARBA" id="ARBA00023242"/>
    </source>
</evidence>
<dbReference type="PANTHER" id="PTHR23081">
    <property type="entry name" value="RNA POLYMERASE II CTD PHOSPHATASE"/>
    <property type="match status" value="1"/>
</dbReference>
<dbReference type="PROSITE" id="PS50172">
    <property type="entry name" value="BRCT"/>
    <property type="match status" value="1"/>
</dbReference>
<dbReference type="SUPFAM" id="SSF56784">
    <property type="entry name" value="HAD-like"/>
    <property type="match status" value="1"/>
</dbReference>
<keyword evidence="11" id="KW-1185">Reference proteome</keyword>
<dbReference type="Gene3D" id="1.10.287.10">
    <property type="entry name" value="S15/NS1, RNA-binding"/>
    <property type="match status" value="1"/>
</dbReference>
<evidence type="ECO:0000256" key="5">
    <source>
        <dbReference type="ARBA" id="ARBA00048336"/>
    </source>
</evidence>
<feature type="domain" description="BRCT" evidence="8">
    <location>
        <begin position="384"/>
        <end position="451"/>
    </location>
</feature>
<dbReference type="InterPro" id="IPR036412">
    <property type="entry name" value="HAD-like_sf"/>
</dbReference>
<dbReference type="Gene3D" id="3.40.50.10190">
    <property type="entry name" value="BRCT domain"/>
    <property type="match status" value="1"/>
</dbReference>
<dbReference type="GO" id="GO:0005634">
    <property type="term" value="C:nucleus"/>
    <property type="evidence" value="ECO:0007669"/>
    <property type="project" value="UniProtKB-SubCell"/>
</dbReference>
<reference evidence="10" key="1">
    <citation type="submission" date="2021-02" db="EMBL/GenBank/DDBJ databases">
        <authorList>
            <person name="Nowell W R."/>
        </authorList>
    </citation>
    <scope>NUCLEOTIDE SEQUENCE</scope>
</reference>
<keyword evidence="3 6" id="KW-0539">Nucleus</keyword>
<evidence type="ECO:0000256" key="4">
    <source>
        <dbReference type="ARBA" id="ARBA00047761"/>
    </source>
</evidence>
<dbReference type="NCBIfam" id="TIGR02250">
    <property type="entry name" value="FCP1_euk"/>
    <property type="match status" value="1"/>
</dbReference>
<evidence type="ECO:0000259" key="8">
    <source>
        <dbReference type="PROSITE" id="PS50172"/>
    </source>
</evidence>
<dbReference type="CDD" id="cd17729">
    <property type="entry name" value="BRCT_CTDP1"/>
    <property type="match status" value="1"/>
</dbReference>
<dbReference type="SMART" id="SM00292">
    <property type="entry name" value="BRCT"/>
    <property type="match status" value="1"/>
</dbReference>
<organism evidence="10 11">
    <name type="scientific">Adineta ricciae</name>
    <name type="common">Rotifer</name>
    <dbReference type="NCBI Taxonomy" id="249248"/>
    <lineage>
        <taxon>Eukaryota</taxon>
        <taxon>Metazoa</taxon>
        <taxon>Spiralia</taxon>
        <taxon>Gnathifera</taxon>
        <taxon>Rotifera</taxon>
        <taxon>Eurotatoria</taxon>
        <taxon>Bdelloidea</taxon>
        <taxon>Adinetida</taxon>
        <taxon>Adinetidae</taxon>
        <taxon>Adineta</taxon>
    </lineage>
</organism>
<dbReference type="Proteomes" id="UP000663828">
    <property type="component" value="Unassembled WGS sequence"/>
</dbReference>
<dbReference type="GO" id="GO:0008420">
    <property type="term" value="F:RNA polymerase II CTD heptapeptide repeat phosphatase activity"/>
    <property type="evidence" value="ECO:0007669"/>
    <property type="project" value="UniProtKB-UniRule"/>
</dbReference>
<accession>A0A815D742</accession>
<evidence type="ECO:0000313" key="10">
    <source>
        <dbReference type="EMBL" id="CAF1297567.1"/>
    </source>
</evidence>
<protein>
    <recommendedName>
        <fullName evidence="6">RNA polymerase II subunit A C-terminal domain phosphatase</fullName>
        <ecNumber evidence="6">3.1.3.16</ecNumber>
    </recommendedName>
</protein>
<dbReference type="AlphaFoldDB" id="A0A815D742"/>
<name>A0A815D742_ADIRI</name>
<comment type="catalytic activity">
    <reaction evidence="5 6">
        <text>O-phospho-L-threonyl-[protein] + H2O = L-threonyl-[protein] + phosphate</text>
        <dbReference type="Rhea" id="RHEA:47004"/>
        <dbReference type="Rhea" id="RHEA-COMP:11060"/>
        <dbReference type="Rhea" id="RHEA-COMP:11605"/>
        <dbReference type="ChEBI" id="CHEBI:15377"/>
        <dbReference type="ChEBI" id="CHEBI:30013"/>
        <dbReference type="ChEBI" id="CHEBI:43474"/>
        <dbReference type="ChEBI" id="CHEBI:61977"/>
        <dbReference type="EC" id="3.1.3.16"/>
    </reaction>
</comment>
<evidence type="ECO:0000256" key="2">
    <source>
        <dbReference type="ARBA" id="ARBA00022801"/>
    </source>
</evidence>
<evidence type="ECO:0000313" key="11">
    <source>
        <dbReference type="Proteomes" id="UP000663828"/>
    </source>
</evidence>
<gene>
    <name evidence="10" type="ORF">XAT740_LOCUS28684</name>
</gene>
<dbReference type="InterPro" id="IPR004274">
    <property type="entry name" value="FCP1_dom"/>
</dbReference>
<dbReference type="EMBL" id="CAJNOR010002461">
    <property type="protein sequence ID" value="CAF1297567.1"/>
    <property type="molecule type" value="Genomic_DNA"/>
</dbReference>
<dbReference type="SUPFAM" id="SSF52113">
    <property type="entry name" value="BRCT domain"/>
    <property type="match status" value="1"/>
</dbReference>
<feature type="region of interest" description="Disordered" evidence="7">
    <location>
        <begin position="515"/>
        <end position="556"/>
    </location>
</feature>
<feature type="compositionally biased region" description="Acidic residues" evidence="7">
    <location>
        <begin position="524"/>
        <end position="542"/>
    </location>
</feature>
<dbReference type="InterPro" id="IPR036420">
    <property type="entry name" value="BRCT_dom_sf"/>
</dbReference>
<keyword evidence="2 6" id="KW-0378">Hydrolase</keyword>
<comment type="function">
    <text evidence="6">This promotes the activity of RNA polymerase II.</text>
</comment>
<evidence type="ECO:0000259" key="9">
    <source>
        <dbReference type="PROSITE" id="PS50969"/>
    </source>
</evidence>